<evidence type="ECO:0000313" key="2">
    <source>
        <dbReference type="Proteomes" id="UP000287609"/>
    </source>
</evidence>
<proteinExistence type="predicted"/>
<keyword evidence="2" id="KW-1185">Reference proteome</keyword>
<comment type="caution">
    <text evidence="1">The sequence shown here is derived from an EMBL/GenBank/DDBJ whole genome shotgun (WGS) entry which is preliminary data.</text>
</comment>
<reference evidence="1 2" key="1">
    <citation type="submission" date="2018-09" db="EMBL/GenBank/DDBJ databases">
        <title>Characterization of the phylogenetic diversity of five novel species belonging to the genus Bifidobacterium.</title>
        <authorList>
            <person name="Lugli G.A."/>
            <person name="Duranti S."/>
            <person name="Milani C."/>
        </authorList>
    </citation>
    <scope>NUCLEOTIDE SEQUENCE [LARGE SCALE GENOMIC DNA]</scope>
    <source>
        <strain evidence="1 2">2036B</strain>
    </source>
</reference>
<dbReference type="RefSeq" id="WP_125963073.1">
    <property type="nucleotide sequence ID" value="NZ_QXGM01000001.1"/>
</dbReference>
<gene>
    <name evidence="1" type="ORF">D2E26_0467</name>
</gene>
<dbReference type="Proteomes" id="UP000287609">
    <property type="component" value="Unassembled WGS sequence"/>
</dbReference>
<accession>A0A430FSN6</accession>
<sequence>MDVTFEQAKQIASQRFTGLIPKRAKENDQNWYFILNYPDGEPQMIFDVPMYCVPKNGDAPYLVEVGSDEFVDYIKKDKPVPLDD</sequence>
<dbReference type="AlphaFoldDB" id="A0A430FSN6"/>
<organism evidence="1 2">
    <name type="scientific">Bifidobacterium dolichotidis</name>
    <dbReference type="NCBI Taxonomy" id="2306976"/>
    <lineage>
        <taxon>Bacteria</taxon>
        <taxon>Bacillati</taxon>
        <taxon>Actinomycetota</taxon>
        <taxon>Actinomycetes</taxon>
        <taxon>Bifidobacteriales</taxon>
        <taxon>Bifidobacteriaceae</taxon>
        <taxon>Bifidobacterium</taxon>
    </lineage>
</organism>
<evidence type="ECO:0000313" key="1">
    <source>
        <dbReference type="EMBL" id="RSX55904.1"/>
    </source>
</evidence>
<dbReference type="EMBL" id="QXGM01000001">
    <property type="protein sequence ID" value="RSX55904.1"/>
    <property type="molecule type" value="Genomic_DNA"/>
</dbReference>
<name>A0A430FSN6_9BIFI</name>
<protein>
    <submittedName>
        <fullName evidence="1">Uncharacterized protein</fullName>
    </submittedName>
</protein>